<dbReference type="InterPro" id="IPR029052">
    <property type="entry name" value="Metallo-depent_PP-like"/>
</dbReference>
<proteinExistence type="inferred from homology"/>
<comment type="caution">
    <text evidence="4">The sequence shown here is derived from an EMBL/GenBank/DDBJ whole genome shotgun (WGS) entry which is preliminary data.</text>
</comment>
<sequence length="585" mass="64546">MQPDEVQFVHFNDVVSALQRPSFSILSNMQLTIQYHIPSAAHLASFLYIQRDFASSNPRAQTLTLFSGDAFSPSLEASVLKGEQICPILDHVRISVASLGNHDFDFGNARLIELCNTLKFPWVLSNAYHLPDGKANEGARRFLGTAQEYVVKQLENGLRIGFLGLAGTDWPSNCEDLPPCEIQSPVEVARRIARHLRVHERCDVVIGLTHMRLPEDLAVAAATASGESRIDLLLGGHDHEVLRRFKGDTDLISEHIEQGQHIADVEKNGMVPDIEGDNIRLAKSGTDWRAMSLIRLIVHRDEHGAAVKSTVTLRQYTDIKAAMGEPASPPAHLVQTIERIHERVGGLVQKPLLHTATPLDGRNFTIRRQETNLGNMLADAIRAFYGVGIGFFNSGAIRIDQVLDATIPDGNPLLVRDMFNICPFGNALLVKEVSGEILRLALENAICDMHTDGRFLQISGMRMVACWKQPQGSRVLDVLIERPDGGFEPLDLEQKYSVAMPSFIAHGYDGFTWFATAETLVGDEAAMTDSSLLLTMFGNDGEVSHGIHALNIERARAVTVVGRSPEDSLPIVKPVVDDRIRFVEV</sequence>
<dbReference type="Gene3D" id="3.90.780.10">
    <property type="entry name" value="5'-Nucleotidase, C-terminal domain"/>
    <property type="match status" value="1"/>
</dbReference>
<gene>
    <name evidence="4" type="ORF">BJX66DRAFT_334045</name>
</gene>
<dbReference type="InterPro" id="IPR008334">
    <property type="entry name" value="5'-Nucleotdase_C"/>
</dbReference>
<accession>A0ABR4GH01</accession>
<evidence type="ECO:0000313" key="5">
    <source>
        <dbReference type="Proteomes" id="UP001610563"/>
    </source>
</evidence>
<comment type="similarity">
    <text evidence="1 2">Belongs to the 5'-nucleotidase family.</text>
</comment>
<evidence type="ECO:0000256" key="1">
    <source>
        <dbReference type="ARBA" id="ARBA00006654"/>
    </source>
</evidence>
<dbReference type="SUPFAM" id="SSF55816">
    <property type="entry name" value="5'-nucleotidase (syn. UDP-sugar hydrolase), C-terminal domain"/>
    <property type="match status" value="1"/>
</dbReference>
<reference evidence="4 5" key="1">
    <citation type="submission" date="2024-07" db="EMBL/GenBank/DDBJ databases">
        <title>Section-level genome sequencing and comparative genomics of Aspergillus sections Usti and Cavernicolus.</title>
        <authorList>
            <consortium name="Lawrence Berkeley National Laboratory"/>
            <person name="Nybo J.L."/>
            <person name="Vesth T.C."/>
            <person name="Theobald S."/>
            <person name="Frisvad J.C."/>
            <person name="Larsen T.O."/>
            <person name="Kjaerboelling I."/>
            <person name="Rothschild-Mancinelli K."/>
            <person name="Lyhne E.K."/>
            <person name="Kogle M.E."/>
            <person name="Barry K."/>
            <person name="Clum A."/>
            <person name="Na H."/>
            <person name="Ledsgaard L."/>
            <person name="Lin J."/>
            <person name="Lipzen A."/>
            <person name="Kuo A."/>
            <person name="Riley R."/>
            <person name="Mondo S."/>
            <person name="Labutti K."/>
            <person name="Haridas S."/>
            <person name="Pangalinan J."/>
            <person name="Salamov A.A."/>
            <person name="Simmons B.A."/>
            <person name="Magnuson J.K."/>
            <person name="Chen J."/>
            <person name="Drula E."/>
            <person name="Henrissat B."/>
            <person name="Wiebenga A."/>
            <person name="Lubbers R.J."/>
            <person name="Gomes A.C."/>
            <person name="Makela M.R."/>
            <person name="Stajich J."/>
            <person name="Grigoriev I.V."/>
            <person name="Mortensen U.H."/>
            <person name="De Vries R.P."/>
            <person name="Baker S.E."/>
            <person name="Andersen M.R."/>
        </authorList>
    </citation>
    <scope>NUCLEOTIDE SEQUENCE [LARGE SCALE GENOMIC DNA]</scope>
    <source>
        <strain evidence="4 5">CBS 209.92</strain>
    </source>
</reference>
<evidence type="ECO:0000259" key="3">
    <source>
        <dbReference type="Pfam" id="PF02872"/>
    </source>
</evidence>
<dbReference type="PANTHER" id="PTHR11575">
    <property type="entry name" value="5'-NUCLEOTIDASE-RELATED"/>
    <property type="match status" value="1"/>
</dbReference>
<dbReference type="PANTHER" id="PTHR11575:SF41">
    <property type="entry name" value="PUTATIVE (AFU_ORTHOLOGUE AFUA_1G01160)-RELATED"/>
    <property type="match status" value="1"/>
</dbReference>
<keyword evidence="2" id="KW-0547">Nucleotide-binding</keyword>
<protein>
    <submittedName>
        <fullName evidence="4">Metallo-dependent phosphatase-like protein</fullName>
    </submittedName>
</protein>
<dbReference type="SUPFAM" id="SSF56300">
    <property type="entry name" value="Metallo-dependent phosphatases"/>
    <property type="match status" value="1"/>
</dbReference>
<feature type="domain" description="5'-Nucleotidase C-terminal" evidence="3">
    <location>
        <begin position="355"/>
        <end position="515"/>
    </location>
</feature>
<name>A0ABR4GH01_9EURO</name>
<organism evidence="4 5">
    <name type="scientific">Aspergillus keveii</name>
    <dbReference type="NCBI Taxonomy" id="714993"/>
    <lineage>
        <taxon>Eukaryota</taxon>
        <taxon>Fungi</taxon>
        <taxon>Dikarya</taxon>
        <taxon>Ascomycota</taxon>
        <taxon>Pezizomycotina</taxon>
        <taxon>Eurotiomycetes</taxon>
        <taxon>Eurotiomycetidae</taxon>
        <taxon>Eurotiales</taxon>
        <taxon>Aspergillaceae</taxon>
        <taxon>Aspergillus</taxon>
        <taxon>Aspergillus subgen. Nidulantes</taxon>
    </lineage>
</organism>
<keyword evidence="5" id="KW-1185">Reference proteome</keyword>
<evidence type="ECO:0000313" key="4">
    <source>
        <dbReference type="EMBL" id="KAL2798340.1"/>
    </source>
</evidence>
<dbReference type="EMBL" id="JBFTWV010000013">
    <property type="protein sequence ID" value="KAL2798340.1"/>
    <property type="molecule type" value="Genomic_DNA"/>
</dbReference>
<dbReference type="InterPro" id="IPR036907">
    <property type="entry name" value="5'-Nucleotdase_C_sf"/>
</dbReference>
<keyword evidence="2" id="KW-0378">Hydrolase</keyword>
<dbReference type="Gene3D" id="3.60.21.10">
    <property type="match status" value="1"/>
</dbReference>
<dbReference type="PRINTS" id="PR01607">
    <property type="entry name" value="APYRASEFAMLY"/>
</dbReference>
<dbReference type="Pfam" id="PF02872">
    <property type="entry name" value="5_nucleotid_C"/>
    <property type="match status" value="1"/>
</dbReference>
<dbReference type="InterPro" id="IPR006179">
    <property type="entry name" value="5_nucleotidase/apyrase"/>
</dbReference>
<dbReference type="Proteomes" id="UP001610563">
    <property type="component" value="Unassembled WGS sequence"/>
</dbReference>
<evidence type="ECO:0000256" key="2">
    <source>
        <dbReference type="RuleBase" id="RU362119"/>
    </source>
</evidence>